<dbReference type="AlphaFoldDB" id="A0AA91PHJ4"/>
<evidence type="ECO:0000259" key="1">
    <source>
        <dbReference type="PROSITE" id="PS51674"/>
    </source>
</evidence>
<dbReference type="PROSITE" id="PS51674">
    <property type="entry name" value="4FE4S_WBL"/>
    <property type="match status" value="1"/>
</dbReference>
<protein>
    <recommendedName>
        <fullName evidence="1">4Fe-4S Wbl-type domain-containing protein</fullName>
    </recommendedName>
</protein>
<dbReference type="EMBL" id="NCXO01000004">
    <property type="protein sequence ID" value="OSC35386.1"/>
    <property type="molecule type" value="Genomic_DNA"/>
</dbReference>
<gene>
    <name evidence="2" type="ORF">B8W67_03050</name>
</gene>
<dbReference type="Pfam" id="PF02467">
    <property type="entry name" value="Whib"/>
    <property type="match status" value="1"/>
</dbReference>
<accession>A0AA91PHJ4</accession>
<sequence length="140" mass="15312">MAGLCCITVALRLESCHRWCSPHRGRLRRNEVTSTIAAGTVPPRGFVPPCAADPERWTTHPDEGAKALCRSCPARWLCAREAWETPGAQGLWAGVEIPESGRGRDFALRKLRSLAEFGGMPVRPGYRSRRIAALASMLAS</sequence>
<dbReference type="InterPro" id="IPR034768">
    <property type="entry name" value="4FE4S_WBL"/>
</dbReference>
<comment type="caution">
    <text evidence="2">The sequence shown here is derived from an EMBL/GenBank/DDBJ whole genome shotgun (WGS) entry which is preliminary data.</text>
</comment>
<proteinExistence type="predicted"/>
<organism evidence="2 3">
    <name type="scientific">Mycolicibacillus koreensis</name>
    <dbReference type="NCBI Taxonomy" id="1069220"/>
    <lineage>
        <taxon>Bacteria</taxon>
        <taxon>Bacillati</taxon>
        <taxon>Actinomycetota</taxon>
        <taxon>Actinomycetes</taxon>
        <taxon>Mycobacteriales</taxon>
        <taxon>Mycobacteriaceae</taxon>
        <taxon>Mycolicibacillus</taxon>
    </lineage>
</organism>
<reference evidence="2 3" key="1">
    <citation type="submission" date="2017-04" db="EMBL/GenBank/DDBJ databases">
        <title>The new phylogeny of genus Mycobacterium.</title>
        <authorList>
            <person name="Tortoli E."/>
            <person name="Trovato A."/>
            <person name="Cirillo D.M."/>
        </authorList>
    </citation>
    <scope>NUCLEOTIDE SEQUENCE [LARGE SCALE GENOMIC DNA]</scope>
    <source>
        <strain evidence="2 3">KCTC 19819</strain>
    </source>
</reference>
<name>A0AA91PHJ4_9MYCO</name>
<keyword evidence="3" id="KW-1185">Reference proteome</keyword>
<evidence type="ECO:0000313" key="3">
    <source>
        <dbReference type="Proteomes" id="UP000193577"/>
    </source>
</evidence>
<feature type="domain" description="4Fe-4S Wbl-type" evidence="1">
    <location>
        <begin position="49"/>
        <end position="102"/>
    </location>
</feature>
<dbReference type="Proteomes" id="UP000193577">
    <property type="component" value="Unassembled WGS sequence"/>
</dbReference>
<evidence type="ECO:0000313" key="2">
    <source>
        <dbReference type="EMBL" id="OSC35386.1"/>
    </source>
</evidence>